<evidence type="ECO:0000313" key="1">
    <source>
        <dbReference type="EMBL" id="WVX83435.1"/>
    </source>
</evidence>
<proteinExistence type="predicted"/>
<dbReference type="EMBL" id="CP137640">
    <property type="protein sequence ID" value="WVX83435.1"/>
    <property type="molecule type" value="Genomic_DNA"/>
</dbReference>
<gene>
    <name evidence="1" type="ORF">R4Z09_10800</name>
</gene>
<protein>
    <submittedName>
        <fullName evidence="1">Uncharacterized protein</fullName>
    </submittedName>
</protein>
<reference evidence="1 2" key="1">
    <citation type="submission" date="2023-10" db="EMBL/GenBank/DDBJ databases">
        <title>Niallia locisalis sp.nov. isolated from a salt pond sample.</title>
        <authorList>
            <person name="Li X.-J."/>
            <person name="Dong L."/>
        </authorList>
    </citation>
    <scope>NUCLEOTIDE SEQUENCE [LARGE SCALE GENOMIC DNA]</scope>
    <source>
        <strain evidence="1 2">DSM 29761</strain>
    </source>
</reference>
<keyword evidence="2" id="KW-1185">Reference proteome</keyword>
<dbReference type="RefSeq" id="WP_338452319.1">
    <property type="nucleotide sequence ID" value="NZ_CP137640.1"/>
</dbReference>
<sequence>MANVDRIEEGKVWGDLHPKVKRGVLAIKENAEFKDANGNDASHMFDVMIRTTPNQVRALKAVDALSEHEIENGKFIFAFFQQARSMEERFPTLTKQDVARLMFIGTYVSWGTNRLQSDNGKKHYTKKDLQELVEMSGKRFNELFKRLKDENVISEAETGELFVNPTIFYRGDLKKHEYDISNLQHTRLFKKTVRDLYEQFKGRRLGQLSTIYSILPFLNFNTNIVCFNPEETAEGLIRPMNLENLSALLGYQDTHKLKTALNGIKVDGKPVFTFVEDPCDRRQKRIIVNPRVVYGGNGESLKAIKALFN</sequence>
<name>A0ABZ2CND2_9BACI</name>
<accession>A0ABZ2CND2</accession>
<dbReference type="Proteomes" id="UP001357223">
    <property type="component" value="Chromosome"/>
</dbReference>
<evidence type="ECO:0000313" key="2">
    <source>
        <dbReference type="Proteomes" id="UP001357223"/>
    </source>
</evidence>
<organism evidence="1 2">
    <name type="scientific">Niallia oryzisoli</name>
    <dbReference type="NCBI Taxonomy" id="1737571"/>
    <lineage>
        <taxon>Bacteria</taxon>
        <taxon>Bacillati</taxon>
        <taxon>Bacillota</taxon>
        <taxon>Bacilli</taxon>
        <taxon>Bacillales</taxon>
        <taxon>Bacillaceae</taxon>
        <taxon>Niallia</taxon>
    </lineage>
</organism>